<keyword evidence="4" id="KW-1003">Cell membrane</keyword>
<dbReference type="Pfam" id="PF03547">
    <property type="entry name" value="Mem_trans"/>
    <property type="match status" value="1"/>
</dbReference>
<feature type="transmembrane region" description="Helical" evidence="8">
    <location>
        <begin position="279"/>
        <end position="298"/>
    </location>
</feature>
<evidence type="ECO:0000256" key="3">
    <source>
        <dbReference type="ARBA" id="ARBA00022448"/>
    </source>
</evidence>
<gene>
    <name evidence="9" type="ORF">MUN89_06105</name>
</gene>
<dbReference type="PANTHER" id="PTHR36838:SF1">
    <property type="entry name" value="SLR1864 PROTEIN"/>
    <property type="match status" value="1"/>
</dbReference>
<keyword evidence="10" id="KW-1185">Reference proteome</keyword>
<reference evidence="9 10" key="1">
    <citation type="submission" date="2022-04" db="EMBL/GenBank/DDBJ databases">
        <title>Halobacillus sp. isolated from saltern.</title>
        <authorList>
            <person name="Won M."/>
            <person name="Lee C.-M."/>
            <person name="Woen H.-Y."/>
            <person name="Kwon S.-W."/>
        </authorList>
    </citation>
    <scope>NUCLEOTIDE SEQUENCE [LARGE SCALE GENOMIC DNA]</scope>
    <source>
        <strain evidence="9 10">SSBR10-3</strain>
    </source>
</reference>
<evidence type="ECO:0000256" key="7">
    <source>
        <dbReference type="ARBA" id="ARBA00023136"/>
    </source>
</evidence>
<dbReference type="Gene3D" id="1.20.1530.20">
    <property type="match status" value="2"/>
</dbReference>
<evidence type="ECO:0000256" key="8">
    <source>
        <dbReference type="SAM" id="Phobius"/>
    </source>
</evidence>
<organism evidence="9 10">
    <name type="scientific">Halobacillus salinarum</name>
    <dbReference type="NCBI Taxonomy" id="2932257"/>
    <lineage>
        <taxon>Bacteria</taxon>
        <taxon>Bacillati</taxon>
        <taxon>Bacillota</taxon>
        <taxon>Bacilli</taxon>
        <taxon>Bacillales</taxon>
        <taxon>Bacillaceae</taxon>
        <taxon>Halobacillus</taxon>
    </lineage>
</organism>
<evidence type="ECO:0000256" key="5">
    <source>
        <dbReference type="ARBA" id="ARBA00022692"/>
    </source>
</evidence>
<dbReference type="RefSeq" id="WP_244712286.1">
    <property type="nucleotide sequence ID" value="NZ_CP095073.1"/>
</dbReference>
<feature type="transmembrane region" description="Helical" evidence="8">
    <location>
        <begin position="222"/>
        <end position="242"/>
    </location>
</feature>
<dbReference type="InterPro" id="IPR038770">
    <property type="entry name" value="Na+/solute_symporter_sf"/>
</dbReference>
<comment type="subcellular location">
    <subcellularLocation>
        <location evidence="1">Cell membrane</location>
        <topology evidence="1">Multi-pass membrane protein</topology>
    </subcellularLocation>
</comment>
<feature type="transmembrane region" description="Helical" evidence="8">
    <location>
        <begin position="192"/>
        <end position="210"/>
    </location>
</feature>
<feature type="transmembrane region" description="Helical" evidence="8">
    <location>
        <begin position="6"/>
        <end position="24"/>
    </location>
</feature>
<keyword evidence="5 8" id="KW-0812">Transmembrane</keyword>
<feature type="transmembrane region" description="Helical" evidence="8">
    <location>
        <begin position="120"/>
        <end position="141"/>
    </location>
</feature>
<proteinExistence type="inferred from homology"/>
<dbReference type="Proteomes" id="UP000831787">
    <property type="component" value="Chromosome"/>
</dbReference>
<dbReference type="InterPro" id="IPR004776">
    <property type="entry name" value="Mem_transp_PIN-like"/>
</dbReference>
<evidence type="ECO:0000313" key="9">
    <source>
        <dbReference type="EMBL" id="UOQ45514.1"/>
    </source>
</evidence>
<accession>A0ABY4EMV9</accession>
<keyword evidence="3" id="KW-0813">Transport</keyword>
<feature type="transmembrane region" description="Helical" evidence="8">
    <location>
        <begin position="248"/>
        <end position="267"/>
    </location>
</feature>
<sequence>MAFITILIPIFAVLGTGYTVQKIFHFDTGTFSKLALYVLVPFLVFRTFYEQSITFSYVYITIYMLGLCIIIILMVSMIAKVRKYSEKERCGLVLSCAFTNNGNYGTPLILFLFGTAGMETAIVLMVLQQLLMSTLGVYYAAKGSDDADGIKAAMRAVRRMPMVYGAITGVLFHSLHIPLGELKEAIDLVADAAIPLIMLTMGMQLANIHVKKLEIQKVSTILIIKLLAAPLIATMLVIWMPVDPLIKQIMIIMAATPTAANTTMYAIQFQTEPQTVTSATLATTVLSLVTIPVVIYLVV</sequence>
<evidence type="ECO:0000256" key="1">
    <source>
        <dbReference type="ARBA" id="ARBA00004651"/>
    </source>
</evidence>
<keyword evidence="7 8" id="KW-0472">Membrane</keyword>
<keyword evidence="6 8" id="KW-1133">Transmembrane helix</keyword>
<feature type="transmembrane region" description="Helical" evidence="8">
    <location>
        <begin position="55"/>
        <end position="79"/>
    </location>
</feature>
<feature type="transmembrane region" description="Helical" evidence="8">
    <location>
        <begin position="91"/>
        <end position="114"/>
    </location>
</feature>
<name>A0ABY4EMV9_9BACI</name>
<protein>
    <submittedName>
        <fullName evidence="9">AEC family transporter</fullName>
    </submittedName>
</protein>
<dbReference type="PANTHER" id="PTHR36838">
    <property type="entry name" value="AUXIN EFFLUX CARRIER FAMILY PROTEIN"/>
    <property type="match status" value="1"/>
</dbReference>
<evidence type="ECO:0000256" key="2">
    <source>
        <dbReference type="ARBA" id="ARBA00010145"/>
    </source>
</evidence>
<dbReference type="EMBL" id="CP095073">
    <property type="protein sequence ID" value="UOQ45514.1"/>
    <property type="molecule type" value="Genomic_DNA"/>
</dbReference>
<evidence type="ECO:0000256" key="6">
    <source>
        <dbReference type="ARBA" id="ARBA00022989"/>
    </source>
</evidence>
<comment type="similarity">
    <text evidence="2">Belongs to the auxin efflux carrier (TC 2.A.69) family.</text>
</comment>
<feature type="transmembrane region" description="Helical" evidence="8">
    <location>
        <begin position="162"/>
        <end position="180"/>
    </location>
</feature>
<evidence type="ECO:0000313" key="10">
    <source>
        <dbReference type="Proteomes" id="UP000831787"/>
    </source>
</evidence>
<evidence type="ECO:0000256" key="4">
    <source>
        <dbReference type="ARBA" id="ARBA00022475"/>
    </source>
</evidence>